<evidence type="ECO:0000313" key="2">
    <source>
        <dbReference type="EMBL" id="CCH60842.1"/>
    </source>
</evidence>
<evidence type="ECO:0000256" key="1">
    <source>
        <dbReference type="SAM" id="MobiDB-lite"/>
    </source>
</evidence>
<dbReference type="InParanoid" id="I2H390"/>
<accession>I2H390</accession>
<organism evidence="2 3">
    <name type="scientific">Henningerozyma blattae (strain ATCC 34711 / CBS 6284 / DSM 70876 / NBRC 10599 / NRRL Y-10934 / UCD 77-7)</name>
    <name type="common">Yeast</name>
    <name type="synonym">Tetrapisispora blattae</name>
    <dbReference type="NCBI Taxonomy" id="1071380"/>
    <lineage>
        <taxon>Eukaryota</taxon>
        <taxon>Fungi</taxon>
        <taxon>Dikarya</taxon>
        <taxon>Ascomycota</taxon>
        <taxon>Saccharomycotina</taxon>
        <taxon>Saccharomycetes</taxon>
        <taxon>Saccharomycetales</taxon>
        <taxon>Saccharomycetaceae</taxon>
        <taxon>Henningerozyma</taxon>
    </lineage>
</organism>
<dbReference type="HOGENOM" id="CLU_380433_0_0_1"/>
<name>I2H390_HENB6</name>
<keyword evidence="3" id="KW-1185">Reference proteome</keyword>
<dbReference type="GeneID" id="14495878"/>
<proteinExistence type="predicted"/>
<feature type="region of interest" description="Disordered" evidence="1">
    <location>
        <begin position="254"/>
        <end position="291"/>
    </location>
</feature>
<dbReference type="RefSeq" id="XP_004180361.1">
    <property type="nucleotide sequence ID" value="XM_004180313.1"/>
</dbReference>
<gene>
    <name evidence="2" type="primary">TBLA0D03420</name>
    <name evidence="2" type="ORF">TBLA_0D03420</name>
</gene>
<dbReference type="KEGG" id="tbl:TBLA_0D03420"/>
<evidence type="ECO:0000313" key="3">
    <source>
        <dbReference type="Proteomes" id="UP000002866"/>
    </source>
</evidence>
<dbReference type="EMBL" id="HE806319">
    <property type="protein sequence ID" value="CCH60842.1"/>
    <property type="molecule type" value="Genomic_DNA"/>
</dbReference>
<feature type="compositionally biased region" description="Polar residues" evidence="1">
    <location>
        <begin position="274"/>
        <end position="288"/>
    </location>
</feature>
<dbReference type="AlphaFoldDB" id="I2H390"/>
<feature type="compositionally biased region" description="Basic and acidic residues" evidence="1">
    <location>
        <begin position="258"/>
        <end position="267"/>
    </location>
</feature>
<protein>
    <submittedName>
        <fullName evidence="2">Uncharacterized protein</fullName>
    </submittedName>
</protein>
<dbReference type="Proteomes" id="UP000002866">
    <property type="component" value="Chromosome 4"/>
</dbReference>
<sequence>MGLSTSPSDPYLGRADFQNEHMNPFSNFQEFIPPEATTPVTRENFLSNTDQFYNDNLFQEQTIQQQGLQGLFNTSFTNTNSSNNQTQTTVQPQINGTNRISNPYIDIAPNQNLRQYNTSQLANRNADPIVGPLHDLILPQQRPDGTVVYYPIINRRILPGYILEEQMINSNISQIQVPTDLTIQDQILQEKWDNGQIINYPIINGQILGGQEYPVLDDSEVANQNQSSNMNANIQNAQQPLHRSNLQRDQNYSQNIQHSREDSDTPSRRVRPRVNQSDSQPIPNIQENFSEDPRLHEEKFIAFIDKQQEIINQNRLIENPTVEMQKQFFRSIFGFRVKPKLLRDLQDPLQVKVYEVDNYVTQIRGQKVNSFYLDDTIVERFLPPFLKRVKNVNNIYMKPSLRIPIIHYLKAASYIQMFVQIFSTLSEDQKSSESIVDLSNLSLKASLLPAELSSIISGLGCFETEYSIFELKWPFTTLKTALVNATYCLYMSRESAKYQFPKDQMQKPKFPMHYPVHDLIWNDLEGYRKSQYFFERYLKEESEKNIIKPNNHGPNMKYFKLFSPNRQLSFHEVAKSIPKWYKNRYDYLKVFKIYLLNQLEFEEKFVTDDPELIKALSVVNLTKCNFSNEILKNTVLCTYDDCYQKFLDTLNKNFDMIFSKGTGFGWSGQIYRRFENGNIMTPIITPCIDQIYGNTFFPSKIIDMDFINVSNFTIAPEIYFEKVTNFLK</sequence>
<reference evidence="2 3" key="1">
    <citation type="journal article" date="2011" name="Proc. Natl. Acad. Sci. U.S.A.">
        <title>Evolutionary erosion of yeast sex chromosomes by mating-type switching accidents.</title>
        <authorList>
            <person name="Gordon J.L."/>
            <person name="Armisen D."/>
            <person name="Proux-Wera E."/>
            <person name="Oheigeartaigh S.S."/>
            <person name="Byrne K.P."/>
            <person name="Wolfe K.H."/>
        </authorList>
    </citation>
    <scope>NUCLEOTIDE SEQUENCE [LARGE SCALE GENOMIC DNA]</scope>
    <source>
        <strain evidence="3">ATCC 34711 / CBS 6284 / DSM 70876 / NBRC 10599 / NRRL Y-10934 / UCD 77-7</strain>
    </source>
</reference>